<dbReference type="CDD" id="cd00082">
    <property type="entry name" value="HisKA"/>
    <property type="match status" value="1"/>
</dbReference>
<evidence type="ECO:0000256" key="17">
    <source>
        <dbReference type="SAM" id="Coils"/>
    </source>
</evidence>
<dbReference type="EMBL" id="AP023322">
    <property type="protein sequence ID" value="BCI62888.1"/>
    <property type="molecule type" value="Genomic_DNA"/>
</dbReference>
<feature type="modified residue" description="4-aspartylphosphate" evidence="16">
    <location>
        <position position="621"/>
    </location>
</feature>
<dbReference type="Proteomes" id="UP000594042">
    <property type="component" value="Chromosome"/>
</dbReference>
<evidence type="ECO:0000256" key="14">
    <source>
        <dbReference type="ARBA" id="ARBA00023136"/>
    </source>
</evidence>
<dbReference type="InterPro" id="IPR036641">
    <property type="entry name" value="HPT_dom_sf"/>
</dbReference>
<keyword evidence="4" id="KW-1003">Cell membrane</keyword>
<feature type="transmembrane region" description="Helical" evidence="18">
    <location>
        <begin position="282"/>
        <end position="305"/>
    </location>
</feature>
<dbReference type="InterPro" id="IPR003594">
    <property type="entry name" value="HATPase_dom"/>
</dbReference>
<evidence type="ECO:0000256" key="16">
    <source>
        <dbReference type="PROSITE-ProRule" id="PRU00169"/>
    </source>
</evidence>
<comment type="catalytic activity">
    <reaction evidence="1">
        <text>ATP + protein L-histidine = ADP + protein N-phospho-L-histidine.</text>
        <dbReference type="EC" id="2.7.13.3"/>
    </reaction>
</comment>
<name>A0A7G1HXE5_9BACT</name>
<dbReference type="PROSITE" id="PS50109">
    <property type="entry name" value="HIS_KIN"/>
    <property type="match status" value="1"/>
</dbReference>
<comment type="subcellular location">
    <subcellularLocation>
        <location evidence="2">Cell inner membrane</location>
        <topology evidence="2">Multi-pass membrane protein</topology>
    </subcellularLocation>
</comment>
<proteinExistence type="predicted"/>
<evidence type="ECO:0000256" key="7">
    <source>
        <dbReference type="ARBA" id="ARBA00022679"/>
    </source>
</evidence>
<dbReference type="InterPro" id="IPR005467">
    <property type="entry name" value="His_kinase_dom"/>
</dbReference>
<evidence type="ECO:0000256" key="4">
    <source>
        <dbReference type="ARBA" id="ARBA00022475"/>
    </source>
</evidence>
<feature type="transmembrane region" description="Helical" evidence="18">
    <location>
        <begin position="12"/>
        <end position="32"/>
    </location>
</feature>
<evidence type="ECO:0000259" key="19">
    <source>
        <dbReference type="PROSITE" id="PS50109"/>
    </source>
</evidence>
<dbReference type="GO" id="GO:0009927">
    <property type="term" value="F:histidine phosphotransfer kinase activity"/>
    <property type="evidence" value="ECO:0007669"/>
    <property type="project" value="TreeGrafter"/>
</dbReference>
<dbReference type="Pfam" id="PF00072">
    <property type="entry name" value="Response_reg"/>
    <property type="match status" value="1"/>
</dbReference>
<feature type="domain" description="Histidine kinase" evidence="19">
    <location>
        <begin position="338"/>
        <end position="552"/>
    </location>
</feature>
<dbReference type="PRINTS" id="PR00344">
    <property type="entry name" value="BCTRLSENSOR"/>
</dbReference>
<protein>
    <recommendedName>
        <fullName evidence="3">histidine kinase</fullName>
        <ecNumber evidence="3">2.7.13.3</ecNumber>
    </recommendedName>
</protein>
<evidence type="ECO:0000256" key="18">
    <source>
        <dbReference type="SAM" id="Phobius"/>
    </source>
</evidence>
<evidence type="ECO:0000259" key="20">
    <source>
        <dbReference type="PROSITE" id="PS50110"/>
    </source>
</evidence>
<dbReference type="SUPFAM" id="SSF47226">
    <property type="entry name" value="Histidine-containing phosphotransfer domain, HPT domain"/>
    <property type="match status" value="1"/>
</dbReference>
<dbReference type="GO" id="GO:0005886">
    <property type="term" value="C:plasma membrane"/>
    <property type="evidence" value="ECO:0007669"/>
    <property type="project" value="UniProtKB-SubCell"/>
</dbReference>
<feature type="modified residue" description="Phosphohistidine" evidence="15">
    <location>
        <position position="760"/>
    </location>
</feature>
<dbReference type="RefSeq" id="WP_021931485.1">
    <property type="nucleotide sequence ID" value="NZ_AP023322.1"/>
</dbReference>
<dbReference type="Pfam" id="PF00512">
    <property type="entry name" value="HisKA"/>
    <property type="match status" value="1"/>
</dbReference>
<keyword evidence="9" id="KW-0547">Nucleotide-binding</keyword>
<keyword evidence="10 22" id="KW-0418">Kinase</keyword>
<feature type="domain" description="HPt" evidence="21">
    <location>
        <begin position="721"/>
        <end position="818"/>
    </location>
</feature>
<dbReference type="PANTHER" id="PTHR43047:SF72">
    <property type="entry name" value="OSMOSENSING HISTIDINE PROTEIN KINASE SLN1"/>
    <property type="match status" value="1"/>
</dbReference>
<dbReference type="InterPro" id="IPR036097">
    <property type="entry name" value="HisK_dim/P_sf"/>
</dbReference>
<dbReference type="Gene3D" id="1.20.120.160">
    <property type="entry name" value="HPT domain"/>
    <property type="match status" value="1"/>
</dbReference>
<keyword evidence="12 18" id="KW-1133">Transmembrane helix</keyword>
<keyword evidence="14 18" id="KW-0472">Membrane</keyword>
<evidence type="ECO:0000259" key="21">
    <source>
        <dbReference type="PROSITE" id="PS50894"/>
    </source>
</evidence>
<dbReference type="GO" id="GO:0005524">
    <property type="term" value="F:ATP binding"/>
    <property type="evidence" value="ECO:0007669"/>
    <property type="project" value="UniProtKB-KW"/>
</dbReference>
<evidence type="ECO:0000313" key="22">
    <source>
        <dbReference type="EMBL" id="BCI62888.1"/>
    </source>
</evidence>
<dbReference type="SMART" id="SM00387">
    <property type="entry name" value="HATPase_c"/>
    <property type="match status" value="1"/>
</dbReference>
<dbReference type="EC" id="2.7.13.3" evidence="3"/>
<evidence type="ECO:0000256" key="1">
    <source>
        <dbReference type="ARBA" id="ARBA00000085"/>
    </source>
</evidence>
<dbReference type="AlphaFoldDB" id="A0A7G1HXE5"/>
<dbReference type="SUPFAM" id="SSF47384">
    <property type="entry name" value="Homodimeric domain of signal transducing histidine kinase"/>
    <property type="match status" value="1"/>
</dbReference>
<keyword evidence="6 16" id="KW-0597">Phosphoprotein</keyword>
<evidence type="ECO:0000256" key="15">
    <source>
        <dbReference type="PROSITE-ProRule" id="PRU00110"/>
    </source>
</evidence>
<dbReference type="InterPro" id="IPR001789">
    <property type="entry name" value="Sig_transdc_resp-reg_receiver"/>
</dbReference>
<dbReference type="PANTHER" id="PTHR43047">
    <property type="entry name" value="TWO-COMPONENT HISTIDINE PROTEIN KINASE"/>
    <property type="match status" value="1"/>
</dbReference>
<dbReference type="Gene3D" id="1.10.287.130">
    <property type="match status" value="1"/>
</dbReference>
<feature type="coiled-coil region" evidence="17">
    <location>
        <begin position="311"/>
        <end position="338"/>
    </location>
</feature>
<dbReference type="InterPro" id="IPR011006">
    <property type="entry name" value="CheY-like_superfamily"/>
</dbReference>
<accession>A0A7G1HXE5</accession>
<dbReference type="FunFam" id="3.30.565.10:FF:000023">
    <property type="entry name" value="PAS domain-containing sensor histidine kinase"/>
    <property type="match status" value="1"/>
</dbReference>
<dbReference type="InterPro" id="IPR036890">
    <property type="entry name" value="HATPase_C_sf"/>
</dbReference>
<dbReference type="PROSITE" id="PS50110">
    <property type="entry name" value="RESPONSE_REGULATORY"/>
    <property type="match status" value="1"/>
</dbReference>
<evidence type="ECO:0000313" key="23">
    <source>
        <dbReference type="Proteomes" id="UP000594042"/>
    </source>
</evidence>
<feature type="domain" description="Response regulatory" evidence="20">
    <location>
        <begin position="572"/>
        <end position="689"/>
    </location>
</feature>
<dbReference type="SMART" id="SM00388">
    <property type="entry name" value="HisKA"/>
    <property type="match status" value="1"/>
</dbReference>
<keyword evidence="13" id="KW-0902">Two-component regulatory system</keyword>
<keyword evidence="5" id="KW-0997">Cell inner membrane</keyword>
<dbReference type="FunFam" id="1.10.287.130:FF:000120">
    <property type="entry name" value="RteA, two-component system histidine kinase, with response regulator receiver domain"/>
    <property type="match status" value="1"/>
</dbReference>
<evidence type="ECO:0000256" key="10">
    <source>
        <dbReference type="ARBA" id="ARBA00022777"/>
    </source>
</evidence>
<sequence length="820" mass="93920">MKNTRTDISIKKVATSYFLLVALLLSSFYFIGREIALLTTPNPYETELMVKRKAINRTLNYLYQTDAIGQTLIIGRKNDFPRYQKSLTTALAALDTLKSTATDSVQINRIDSVNTLLRQKSKNVINLLKALHSTQNNEIYEKNLDLIIAQQDSLLQRQHEQYQIMKKQDSLLKKQRPKRFLKRLADAFSENKDDVIVTNNTDSLRKYIPIDSIVTVSQNLRTEIDDSRENLREKVSIQSNRLWRNNQTLNAKIDQIIRDYEQEELSVSLHEIKKQQAIRQQAVYVLGCIAAVAVILALAFLIIIGRDLTRSHRYRKELEEANKKAEELLRSREKLMLTITHDFKAPLSSVIGYSDLLERLIQDERQQFYLQNMKQSSQHLLSLVNNLLDFYRLDSNKAEVQHLSFIPLQLFEEIKNRFIPIATQKGLKLEYKAGDELEKNYIGDPLRITQIANNLLSNAIKFTTQGKISLEVNIQNKTLYFSIADTGCGMTHEEQNKIFKEFTRLKSAQGEEGFGLGLSIVQKLVTLLQGSIDTESQQGKGSKFSVKIPLQTTNSTIATTSIAKDFSDKNLQVLLIDDDRIQLELFTAQLQQKGIVAKACWQANTLYKELRENKYDLLFTDVQMPGINGFDLLKYLRNSDISQGHTIPIIAVTARSDINESYFIEKGFAGCLHKPFSLSEMSAIIERITGVTIQNNNDIISRKNEKEEPDFSILTAFSSDDIETSKEIIETFINETQKNKERITIACSQKNVNEISAVAHKMLPVITMIGIPEMQKILLSLERLKNNTFNEDIDKQTTHLLHLIDNLINNITKYKKQNYC</sequence>
<keyword evidence="8 18" id="KW-0812">Transmembrane</keyword>
<dbReference type="Pfam" id="PF02518">
    <property type="entry name" value="HATPase_c"/>
    <property type="match status" value="1"/>
</dbReference>
<dbReference type="Gene3D" id="3.30.565.10">
    <property type="entry name" value="Histidine kinase-like ATPase, C-terminal domain"/>
    <property type="match status" value="1"/>
</dbReference>
<keyword evidence="7" id="KW-0808">Transferase</keyword>
<evidence type="ECO:0000256" key="2">
    <source>
        <dbReference type="ARBA" id="ARBA00004429"/>
    </source>
</evidence>
<keyword evidence="23" id="KW-1185">Reference proteome</keyword>
<evidence type="ECO:0000256" key="3">
    <source>
        <dbReference type="ARBA" id="ARBA00012438"/>
    </source>
</evidence>
<evidence type="ECO:0000256" key="11">
    <source>
        <dbReference type="ARBA" id="ARBA00022840"/>
    </source>
</evidence>
<dbReference type="Gene3D" id="3.40.50.2300">
    <property type="match status" value="1"/>
</dbReference>
<dbReference type="GO" id="GO:0000155">
    <property type="term" value="F:phosphorelay sensor kinase activity"/>
    <property type="evidence" value="ECO:0007669"/>
    <property type="project" value="InterPro"/>
</dbReference>
<dbReference type="SUPFAM" id="SSF55874">
    <property type="entry name" value="ATPase domain of HSP90 chaperone/DNA topoisomerase II/histidine kinase"/>
    <property type="match status" value="1"/>
</dbReference>
<evidence type="ECO:0000256" key="6">
    <source>
        <dbReference type="ARBA" id="ARBA00022553"/>
    </source>
</evidence>
<dbReference type="PROSITE" id="PS50894">
    <property type="entry name" value="HPT"/>
    <property type="match status" value="1"/>
</dbReference>
<dbReference type="InterPro" id="IPR008207">
    <property type="entry name" value="Sig_transdc_His_kin_Hpt_dom"/>
</dbReference>
<dbReference type="InterPro" id="IPR004358">
    <property type="entry name" value="Sig_transdc_His_kin-like_C"/>
</dbReference>
<gene>
    <name evidence="22" type="ORF">Cop2CBH44_12410</name>
</gene>
<evidence type="ECO:0000256" key="9">
    <source>
        <dbReference type="ARBA" id="ARBA00022741"/>
    </source>
</evidence>
<keyword evidence="11" id="KW-0067">ATP-binding</keyword>
<dbReference type="SMART" id="SM00448">
    <property type="entry name" value="REC"/>
    <property type="match status" value="1"/>
</dbReference>
<dbReference type="SUPFAM" id="SSF52172">
    <property type="entry name" value="CheY-like"/>
    <property type="match status" value="1"/>
</dbReference>
<evidence type="ECO:0000256" key="13">
    <source>
        <dbReference type="ARBA" id="ARBA00023012"/>
    </source>
</evidence>
<reference evidence="23" key="1">
    <citation type="submission" date="2020-07" db="EMBL/GenBank/DDBJ databases">
        <title>Complete genome sequencing of Coprobacter sp. strain 2CBH44.</title>
        <authorList>
            <person name="Sakamoto M."/>
            <person name="Murakami T."/>
            <person name="Mori H."/>
        </authorList>
    </citation>
    <scope>NUCLEOTIDE SEQUENCE [LARGE SCALE GENOMIC DNA]</scope>
    <source>
        <strain evidence="23">2CBH44</strain>
    </source>
</reference>
<organism evidence="22 23">
    <name type="scientific">Coprobacter secundus subsp. similis</name>
    <dbReference type="NCBI Taxonomy" id="2751153"/>
    <lineage>
        <taxon>Bacteria</taxon>
        <taxon>Pseudomonadati</taxon>
        <taxon>Bacteroidota</taxon>
        <taxon>Bacteroidia</taxon>
        <taxon>Bacteroidales</taxon>
        <taxon>Barnesiellaceae</taxon>
        <taxon>Coprobacter</taxon>
    </lineage>
</organism>
<keyword evidence="17" id="KW-0175">Coiled coil</keyword>
<evidence type="ECO:0000256" key="8">
    <source>
        <dbReference type="ARBA" id="ARBA00022692"/>
    </source>
</evidence>
<evidence type="ECO:0000256" key="12">
    <source>
        <dbReference type="ARBA" id="ARBA00022989"/>
    </source>
</evidence>
<dbReference type="InterPro" id="IPR003661">
    <property type="entry name" value="HisK_dim/P_dom"/>
</dbReference>
<dbReference type="KEGG" id="copr:Cop2CBH44_12410"/>
<evidence type="ECO:0000256" key="5">
    <source>
        <dbReference type="ARBA" id="ARBA00022519"/>
    </source>
</evidence>